<dbReference type="OrthoDB" id="3577809at2"/>
<dbReference type="Proteomes" id="UP000253303">
    <property type="component" value="Unassembled WGS sequence"/>
</dbReference>
<comment type="caution">
    <text evidence="1">The sequence shown here is derived from an EMBL/GenBank/DDBJ whole genome shotgun (WGS) entry which is preliminary data.</text>
</comment>
<evidence type="ECO:0000313" key="2">
    <source>
        <dbReference type="Proteomes" id="UP000253303"/>
    </source>
</evidence>
<evidence type="ECO:0000313" key="1">
    <source>
        <dbReference type="EMBL" id="RBQ20726.1"/>
    </source>
</evidence>
<keyword evidence="2" id="KW-1185">Reference proteome</keyword>
<reference evidence="1 2" key="1">
    <citation type="submission" date="2018-06" db="EMBL/GenBank/DDBJ databases">
        <title>Sphaerisporangium craniellae sp. nov., isolated from a marine sponge in the South China Sea.</title>
        <authorList>
            <person name="Li L."/>
        </authorList>
    </citation>
    <scope>NUCLEOTIDE SEQUENCE [LARGE SCALE GENOMIC DNA]</scope>
    <source>
        <strain evidence="1 2">LHW63015</strain>
    </source>
</reference>
<accession>A0A366M3F6</accession>
<proteinExistence type="predicted"/>
<protein>
    <submittedName>
        <fullName evidence="1">Uncharacterized protein</fullName>
    </submittedName>
</protein>
<dbReference type="AlphaFoldDB" id="A0A366M3F6"/>
<gene>
    <name evidence="1" type="ORF">DP939_06495</name>
</gene>
<dbReference type="RefSeq" id="WP_113979683.1">
    <property type="nucleotide sequence ID" value="NZ_QMEY01000002.1"/>
</dbReference>
<sequence>MKIRFLGKTTTGDQSPTLYDTDQDMYLVQGWIVSDQAVLDQLDLPAHETAVLVPKKLMSYLPKAAQNPDGEPTPHS</sequence>
<organism evidence="1 2">
    <name type="scientific">Spongiactinospora rosea</name>
    <dbReference type="NCBI Taxonomy" id="2248750"/>
    <lineage>
        <taxon>Bacteria</taxon>
        <taxon>Bacillati</taxon>
        <taxon>Actinomycetota</taxon>
        <taxon>Actinomycetes</taxon>
        <taxon>Streptosporangiales</taxon>
        <taxon>Streptosporangiaceae</taxon>
        <taxon>Spongiactinospora</taxon>
    </lineage>
</organism>
<dbReference type="EMBL" id="QMEY01000002">
    <property type="protein sequence ID" value="RBQ20726.1"/>
    <property type="molecule type" value="Genomic_DNA"/>
</dbReference>
<name>A0A366M3F6_9ACTN</name>